<dbReference type="SUPFAM" id="SSF50891">
    <property type="entry name" value="Cyclophilin-like"/>
    <property type="match status" value="1"/>
</dbReference>
<dbReference type="Proteomes" id="UP000199588">
    <property type="component" value="Unassembled WGS sequence"/>
</dbReference>
<evidence type="ECO:0000256" key="1">
    <source>
        <dbReference type="SAM" id="SignalP"/>
    </source>
</evidence>
<feature type="chain" id="PRO_5046410546" description="Cyclophilin-like domain-containing protein" evidence="1">
    <location>
        <begin position="20"/>
        <end position="142"/>
    </location>
</feature>
<keyword evidence="4" id="KW-1185">Reference proteome</keyword>
<feature type="domain" description="Cyclophilin-like" evidence="2">
    <location>
        <begin position="31"/>
        <end position="136"/>
    </location>
</feature>
<dbReference type="EMBL" id="FMUQ01000018">
    <property type="protein sequence ID" value="SCY23746.1"/>
    <property type="molecule type" value="Genomic_DNA"/>
</dbReference>
<reference evidence="3 4" key="1">
    <citation type="submission" date="2016-10" db="EMBL/GenBank/DDBJ databases">
        <authorList>
            <person name="Varghese N."/>
            <person name="Submissions S."/>
        </authorList>
    </citation>
    <scope>NUCLEOTIDE SEQUENCE [LARGE SCALE GENOMIC DNA]</scope>
    <source>
        <strain evidence="3 4">DSM 22022</strain>
    </source>
</reference>
<keyword evidence="1" id="KW-0732">Signal</keyword>
<evidence type="ECO:0000259" key="2">
    <source>
        <dbReference type="Pfam" id="PF18050"/>
    </source>
</evidence>
<organism evidence="3 4">
    <name type="scientific">Basfia succiniciproducens</name>
    <dbReference type="NCBI Taxonomy" id="653940"/>
    <lineage>
        <taxon>Bacteria</taxon>
        <taxon>Pseudomonadati</taxon>
        <taxon>Pseudomonadota</taxon>
        <taxon>Gammaproteobacteria</taxon>
        <taxon>Pasteurellales</taxon>
        <taxon>Pasteurellaceae</taxon>
        <taxon>Basfia</taxon>
    </lineage>
</organism>
<gene>
    <name evidence="3" type="ORF">SAMN02910354_01960</name>
</gene>
<name>A0A1G5E9V0_9PAST</name>
<evidence type="ECO:0000313" key="3">
    <source>
        <dbReference type="EMBL" id="SCY23746.1"/>
    </source>
</evidence>
<dbReference type="InterPro" id="IPR029000">
    <property type="entry name" value="Cyclophilin-like_dom_sf"/>
</dbReference>
<dbReference type="Pfam" id="PF18050">
    <property type="entry name" value="Cyclophil_like2"/>
    <property type="match status" value="1"/>
</dbReference>
<dbReference type="InterPro" id="IPR041183">
    <property type="entry name" value="Cyclophilin-like"/>
</dbReference>
<proteinExistence type="predicted"/>
<feature type="signal peptide" evidence="1">
    <location>
        <begin position="1"/>
        <end position="19"/>
    </location>
</feature>
<sequence length="142" mass="15530">MKKIFAFLIALFCTTSVLGAPMNIEIQIANSNEKITASLADNQTARDFYAQLPLSMQLEDYANSEKIGHSIPKRLSIADSPKGYAGKKGDLTYYAPWGNLAIFYQDSHVGYANGLVYFGKLTAGLETLSKLNGEVVTIKKAE</sequence>
<dbReference type="Gene3D" id="2.40.100.20">
    <property type="match status" value="1"/>
</dbReference>
<accession>A0A1G5E9V0</accession>
<protein>
    <recommendedName>
        <fullName evidence="2">Cyclophilin-like domain-containing protein</fullName>
    </recommendedName>
</protein>
<comment type="caution">
    <text evidence="3">The sequence shown here is derived from an EMBL/GenBank/DDBJ whole genome shotgun (WGS) entry which is preliminary data.</text>
</comment>
<evidence type="ECO:0000313" key="4">
    <source>
        <dbReference type="Proteomes" id="UP000199588"/>
    </source>
</evidence>